<dbReference type="AlphaFoldDB" id="A0A1D8TMH0"/>
<proteinExistence type="predicted"/>
<evidence type="ECO:0000313" key="1">
    <source>
        <dbReference type="EMBL" id="AOW98806.1"/>
    </source>
</evidence>
<reference evidence="2" key="1">
    <citation type="submission" date="2016-10" db="EMBL/GenBank/DDBJ databases">
        <title>Comparative genomics uncovers the prolific and rare metabolic potential of the cyanobacterial genus Moorea.</title>
        <authorList>
            <person name="Leao T."/>
            <person name="Castelao G."/>
            <person name="Korobeynikov A."/>
            <person name="Monroe E.A."/>
            <person name="Podell S."/>
            <person name="Glukhov E."/>
            <person name="Allen E."/>
            <person name="Gerwick W.H."/>
            <person name="Gerwick L."/>
        </authorList>
    </citation>
    <scope>NUCLEOTIDE SEQUENCE [LARGE SCALE GENOMIC DNA]</scope>
    <source>
        <strain evidence="2">PAL-8-15-08-1</strain>
    </source>
</reference>
<accession>A0A1D8TMH0</accession>
<gene>
    <name evidence="1" type="ORF">BJP34_04475</name>
</gene>
<protein>
    <submittedName>
        <fullName evidence="1">Uncharacterized protein</fullName>
    </submittedName>
</protein>
<sequence>MAGFYTVTVRVKPNGKQQVTNALSFSLAPKIIEEMTISTTTGNQQQLSLTCNPPVWLGKPDTSSVILGQQVGFLLGGRELLPLSEFLPSVTTTSSDPSPDQKTNSLVFDITGIAAGDYWVRLRVDGVDSLLVNRTVRPPVFYSTQKLTVSG</sequence>
<dbReference type="EMBL" id="CP017599">
    <property type="protein sequence ID" value="AOW98806.1"/>
    <property type="molecule type" value="Genomic_DNA"/>
</dbReference>
<dbReference type="KEGG" id="mpro:BJP34_04475"/>
<evidence type="ECO:0000313" key="2">
    <source>
        <dbReference type="Proteomes" id="UP000177870"/>
    </source>
</evidence>
<organism evidence="1 2">
    <name type="scientific">Moorena producens PAL-8-15-08-1</name>
    <dbReference type="NCBI Taxonomy" id="1458985"/>
    <lineage>
        <taxon>Bacteria</taxon>
        <taxon>Bacillati</taxon>
        <taxon>Cyanobacteriota</taxon>
        <taxon>Cyanophyceae</taxon>
        <taxon>Coleofasciculales</taxon>
        <taxon>Coleofasciculaceae</taxon>
        <taxon>Moorena</taxon>
    </lineage>
</organism>
<name>A0A1D8TMH0_9CYAN</name>
<dbReference type="Proteomes" id="UP000177870">
    <property type="component" value="Chromosome"/>
</dbReference>